<reference evidence="3 4" key="1">
    <citation type="journal article" date="2019" name="Int. J. Syst. Evol. Microbiol.">
        <title>The Global Catalogue of Microorganisms (GCM) 10K type strain sequencing project: providing services to taxonomists for standard genome sequencing and annotation.</title>
        <authorList>
            <consortium name="The Broad Institute Genomics Platform"/>
            <consortium name="The Broad Institute Genome Sequencing Center for Infectious Disease"/>
            <person name="Wu L."/>
            <person name="Ma J."/>
        </authorList>
    </citation>
    <scope>NUCLEOTIDE SEQUENCE [LARGE SCALE GENOMIC DNA]</scope>
    <source>
        <strain evidence="3 4">JCM 13581</strain>
    </source>
</reference>
<dbReference type="SUPFAM" id="SSF48264">
    <property type="entry name" value="Cytochrome P450"/>
    <property type="match status" value="1"/>
</dbReference>
<gene>
    <name evidence="3" type="ORF">GCM10009716_17140</name>
</gene>
<dbReference type="EMBL" id="BAAAMJ010000015">
    <property type="protein sequence ID" value="GAA1907766.1"/>
    <property type="molecule type" value="Genomic_DNA"/>
</dbReference>
<dbReference type="PANTHER" id="PTHR46696:SF1">
    <property type="entry name" value="CYTOCHROME P450 YJIB-RELATED"/>
    <property type="match status" value="1"/>
</dbReference>
<accession>A0ABN2NZX7</accession>
<feature type="region of interest" description="Disordered" evidence="2">
    <location>
        <begin position="413"/>
        <end position="453"/>
    </location>
</feature>
<dbReference type="PANTHER" id="PTHR46696">
    <property type="entry name" value="P450, PUTATIVE (EUROFUNG)-RELATED"/>
    <property type="match status" value="1"/>
</dbReference>
<evidence type="ECO:0000256" key="2">
    <source>
        <dbReference type="SAM" id="MobiDB-lite"/>
    </source>
</evidence>
<dbReference type="PROSITE" id="PS00086">
    <property type="entry name" value="CYTOCHROME_P450"/>
    <property type="match status" value="1"/>
</dbReference>
<evidence type="ECO:0000313" key="3">
    <source>
        <dbReference type="EMBL" id="GAA1907766.1"/>
    </source>
</evidence>
<dbReference type="Gene3D" id="1.10.630.10">
    <property type="entry name" value="Cytochrome P450"/>
    <property type="match status" value="1"/>
</dbReference>
<sequence>MSAAGGTFRQPEGQHPLPLHGPRFDADPQATYEKLRATGPIAPVELAPGVYAQLTTTYEAAQHLLTNTPRLFVRDPKRWDALREGSIPPDSPVLMMIQDRPNALWTDGAVHERYRSAIADSLQKVDTLALTRTVTQIADGLIDAFADRGTCDLVADFTALLPMQTMFGLCGCPADIGGRIVGALIKLFDTAQDAYAANAELERACLELVLRKRADPGNDVISRMIRHRAELSNEEMVQQIILVIGAGTEPLTNLIGNALKLLIADDRYAGTVAGGVRTISEALHAVLWDDPPMANYSPLYALRPMQYRGVQLEPGIPILVSFAAANTDPVFRTPAPEQRAGNHAHLAFSAGAHACPAKSLAVHIAQTAIERVLDRLPELTLDCRPEELTRRPGTFHSGWTSLPVTFPPVTVPHSEEAAWTPQPDPQPAPSGSTPPAAISTPKPPTSAPRGRPHWLNSLARWWRGQ</sequence>
<proteinExistence type="inferred from homology"/>
<name>A0ABN2NZX7_9ACTN</name>
<dbReference type="Proteomes" id="UP001501303">
    <property type="component" value="Unassembled WGS sequence"/>
</dbReference>
<dbReference type="RefSeq" id="WP_344260033.1">
    <property type="nucleotide sequence ID" value="NZ_BAAAMJ010000015.1"/>
</dbReference>
<feature type="region of interest" description="Disordered" evidence="2">
    <location>
        <begin position="1"/>
        <end position="26"/>
    </location>
</feature>
<comment type="caution">
    <text evidence="3">The sequence shown here is derived from an EMBL/GenBank/DDBJ whole genome shotgun (WGS) entry which is preliminary data.</text>
</comment>
<dbReference type="InterPro" id="IPR002397">
    <property type="entry name" value="Cyt_P450_B"/>
</dbReference>
<evidence type="ECO:0000256" key="1">
    <source>
        <dbReference type="ARBA" id="ARBA00010617"/>
    </source>
</evidence>
<protein>
    <submittedName>
        <fullName evidence="3">Cytochrome P450</fullName>
    </submittedName>
</protein>
<organism evidence="3 4">
    <name type="scientific">Streptomyces sodiiphilus</name>
    <dbReference type="NCBI Taxonomy" id="226217"/>
    <lineage>
        <taxon>Bacteria</taxon>
        <taxon>Bacillati</taxon>
        <taxon>Actinomycetota</taxon>
        <taxon>Actinomycetes</taxon>
        <taxon>Kitasatosporales</taxon>
        <taxon>Streptomycetaceae</taxon>
        <taxon>Streptomyces</taxon>
    </lineage>
</organism>
<evidence type="ECO:0000313" key="4">
    <source>
        <dbReference type="Proteomes" id="UP001501303"/>
    </source>
</evidence>
<keyword evidence="4" id="KW-1185">Reference proteome</keyword>
<dbReference type="InterPro" id="IPR017972">
    <property type="entry name" value="Cyt_P450_CS"/>
</dbReference>
<dbReference type="PRINTS" id="PR00359">
    <property type="entry name" value="BP450"/>
</dbReference>
<dbReference type="InterPro" id="IPR036396">
    <property type="entry name" value="Cyt_P450_sf"/>
</dbReference>
<comment type="similarity">
    <text evidence="1">Belongs to the cytochrome P450 family.</text>
</comment>